<dbReference type="Pfam" id="PF13568">
    <property type="entry name" value="OMP_b-brl_2"/>
    <property type="match status" value="1"/>
</dbReference>
<protein>
    <recommendedName>
        <fullName evidence="2">Outer membrane protein beta-barrel domain-containing protein</fullName>
    </recommendedName>
</protein>
<feature type="domain" description="Outer membrane protein beta-barrel" evidence="2">
    <location>
        <begin position="31"/>
        <end position="219"/>
    </location>
</feature>
<dbReference type="EMBL" id="CP000383">
    <property type="protein sequence ID" value="ABG59797.1"/>
    <property type="molecule type" value="Genomic_DNA"/>
</dbReference>
<name>A0A6N4SU15_CYTH3</name>
<reference evidence="3 4" key="1">
    <citation type="journal article" date="2007" name="Appl. Environ. Microbiol.">
        <title>Genome sequence of the cellulolytic gliding bacterium Cytophaga hutchinsonii.</title>
        <authorList>
            <person name="Xie G."/>
            <person name="Bruce D.C."/>
            <person name="Challacombe J.F."/>
            <person name="Chertkov O."/>
            <person name="Detter J.C."/>
            <person name="Gilna P."/>
            <person name="Han C.S."/>
            <person name="Lucas S."/>
            <person name="Misra M."/>
            <person name="Myers G.L."/>
            <person name="Richardson P."/>
            <person name="Tapia R."/>
            <person name="Thayer N."/>
            <person name="Thompson L.S."/>
            <person name="Brettin T.S."/>
            <person name="Henrissat B."/>
            <person name="Wilson D.B."/>
            <person name="McBride M.J."/>
        </authorList>
    </citation>
    <scope>NUCLEOTIDE SEQUENCE [LARGE SCALE GENOMIC DNA]</scope>
    <source>
        <strain evidence="4">ATCC 33406 / DSM 1761 / CIP 103989 / NBRC 15051 / NCIMB 9469 / D465</strain>
    </source>
</reference>
<dbReference type="InterPro" id="IPR025665">
    <property type="entry name" value="Beta-barrel_OMP_2"/>
</dbReference>
<gene>
    <name evidence="3" type="ordered locus">CHU_2544</name>
</gene>
<proteinExistence type="predicted"/>
<dbReference type="KEGG" id="chu:CHU_2544"/>
<organism evidence="3 4">
    <name type="scientific">Cytophaga hutchinsonii (strain ATCC 33406 / DSM 1761 / CIP 103989 / NBRC 15051 / NCIMB 9469 / D465)</name>
    <dbReference type="NCBI Taxonomy" id="269798"/>
    <lineage>
        <taxon>Bacteria</taxon>
        <taxon>Pseudomonadati</taxon>
        <taxon>Bacteroidota</taxon>
        <taxon>Cytophagia</taxon>
        <taxon>Cytophagales</taxon>
        <taxon>Cytophagaceae</taxon>
        <taxon>Cytophaga</taxon>
    </lineage>
</organism>
<evidence type="ECO:0000259" key="2">
    <source>
        <dbReference type="Pfam" id="PF13568"/>
    </source>
</evidence>
<keyword evidence="4" id="KW-1185">Reference proteome</keyword>
<evidence type="ECO:0000313" key="4">
    <source>
        <dbReference type="Proteomes" id="UP000001822"/>
    </source>
</evidence>
<evidence type="ECO:0000313" key="3">
    <source>
        <dbReference type="EMBL" id="ABG59797.1"/>
    </source>
</evidence>
<dbReference type="AlphaFoldDB" id="A0A6N4SU15"/>
<evidence type="ECO:0000256" key="1">
    <source>
        <dbReference type="SAM" id="SignalP"/>
    </source>
</evidence>
<feature type="signal peptide" evidence="1">
    <location>
        <begin position="1"/>
        <end position="31"/>
    </location>
</feature>
<dbReference type="Proteomes" id="UP000001822">
    <property type="component" value="Chromosome"/>
</dbReference>
<feature type="chain" id="PRO_5026934656" description="Outer membrane protein beta-barrel domain-containing protein" evidence="1">
    <location>
        <begin position="32"/>
        <end position="257"/>
    </location>
</feature>
<keyword evidence="1" id="KW-0732">Signal</keyword>
<sequence length="257" mass="28497">MQCFQPKLKINNMKKVYTSLCLLLAASALQAQVTIGPKVGLNVNYESYEFSGDLSNTRVQSRTAKVGYQAGVAINLKTSDYFSIRPEVLYNIMGGDTQYGDDEGNTKVLKNRYDYLSIPLNFVATFEAGPGKINVFVAPQFSLGLGGKYTSNTDSSAVGFFGVRRREDRSGTLQTSDVPDNYTGTNKYFNQINWGINYGVGYQVKGLLFTGQYHMGLSNNEPHYSNPDQEAHRGNVVTKNYGFTVGLTYFFGDTKDE</sequence>
<accession>A0A6N4SU15</accession>